<feature type="region of interest" description="Disordered" evidence="4">
    <location>
        <begin position="219"/>
        <end position="253"/>
    </location>
</feature>
<evidence type="ECO:0000256" key="3">
    <source>
        <dbReference type="PROSITE-ProRule" id="PRU00267"/>
    </source>
</evidence>
<dbReference type="InParanoid" id="A0A165BEQ9"/>
<dbReference type="GO" id="GO:0000978">
    <property type="term" value="F:RNA polymerase II cis-regulatory region sequence-specific DNA binding"/>
    <property type="evidence" value="ECO:0007669"/>
    <property type="project" value="TreeGrafter"/>
</dbReference>
<evidence type="ECO:0000256" key="2">
    <source>
        <dbReference type="ARBA" id="ARBA00023163"/>
    </source>
</evidence>
<dbReference type="EMBL" id="KV427674">
    <property type="protein sequence ID" value="KZT00894.1"/>
    <property type="molecule type" value="Genomic_DNA"/>
</dbReference>
<dbReference type="Gene3D" id="1.10.30.10">
    <property type="entry name" value="High mobility group box domain"/>
    <property type="match status" value="1"/>
</dbReference>
<dbReference type="PANTHER" id="PTHR10270">
    <property type="entry name" value="SOX TRANSCRIPTION FACTOR"/>
    <property type="match status" value="1"/>
</dbReference>
<dbReference type="Pfam" id="PF00505">
    <property type="entry name" value="HMG_box"/>
    <property type="match status" value="1"/>
</dbReference>
<keyword evidence="1 3" id="KW-0238">DNA-binding</keyword>
<dbReference type="AlphaFoldDB" id="A0A165BEQ9"/>
<dbReference type="SMART" id="SM00398">
    <property type="entry name" value="HMG"/>
    <property type="match status" value="1"/>
</dbReference>
<evidence type="ECO:0000313" key="6">
    <source>
        <dbReference type="EMBL" id="KZT00894.1"/>
    </source>
</evidence>
<protein>
    <recommendedName>
        <fullName evidence="5">HMG box domain-containing protein</fullName>
    </recommendedName>
</protein>
<evidence type="ECO:0000259" key="5">
    <source>
        <dbReference type="PROSITE" id="PS50118"/>
    </source>
</evidence>
<proteinExistence type="predicted"/>
<feature type="region of interest" description="Disordered" evidence="4">
    <location>
        <begin position="422"/>
        <end position="514"/>
    </location>
</feature>
<feature type="compositionally biased region" description="Basic residues" evidence="4">
    <location>
        <begin position="143"/>
        <end position="154"/>
    </location>
</feature>
<dbReference type="GeneID" id="63819826"/>
<dbReference type="OrthoDB" id="1919336at2759"/>
<dbReference type="GO" id="GO:0001228">
    <property type="term" value="F:DNA-binding transcription activator activity, RNA polymerase II-specific"/>
    <property type="evidence" value="ECO:0007669"/>
    <property type="project" value="TreeGrafter"/>
</dbReference>
<dbReference type="FunCoup" id="A0A165BEQ9">
    <property type="interactions" value="186"/>
</dbReference>
<dbReference type="SUPFAM" id="SSF47095">
    <property type="entry name" value="HMG-box"/>
    <property type="match status" value="1"/>
</dbReference>
<evidence type="ECO:0000256" key="1">
    <source>
        <dbReference type="ARBA" id="ARBA00023125"/>
    </source>
</evidence>
<organism evidence="6 7">
    <name type="scientific">Laetiporus sulphureus 93-53</name>
    <dbReference type="NCBI Taxonomy" id="1314785"/>
    <lineage>
        <taxon>Eukaryota</taxon>
        <taxon>Fungi</taxon>
        <taxon>Dikarya</taxon>
        <taxon>Basidiomycota</taxon>
        <taxon>Agaricomycotina</taxon>
        <taxon>Agaricomycetes</taxon>
        <taxon>Polyporales</taxon>
        <taxon>Laetiporus</taxon>
    </lineage>
</organism>
<dbReference type="GO" id="GO:0030154">
    <property type="term" value="P:cell differentiation"/>
    <property type="evidence" value="ECO:0007669"/>
    <property type="project" value="TreeGrafter"/>
</dbReference>
<keyword evidence="7" id="KW-1185">Reference proteome</keyword>
<dbReference type="PROSITE" id="PS50118">
    <property type="entry name" value="HMG_BOX_2"/>
    <property type="match status" value="1"/>
</dbReference>
<feature type="domain" description="HMG box" evidence="5">
    <location>
        <begin position="73"/>
        <end position="141"/>
    </location>
</feature>
<feature type="compositionally biased region" description="Low complexity" evidence="4">
    <location>
        <begin position="355"/>
        <end position="370"/>
    </location>
</feature>
<gene>
    <name evidence="6" type="ORF">LAESUDRAFT_522135</name>
</gene>
<keyword evidence="3" id="KW-0539">Nucleus</keyword>
<name>A0A165BEQ9_9APHY</name>
<reference evidence="6 7" key="1">
    <citation type="journal article" date="2016" name="Mol. Biol. Evol.">
        <title>Comparative Genomics of Early-Diverging Mushroom-Forming Fungi Provides Insights into the Origins of Lignocellulose Decay Capabilities.</title>
        <authorList>
            <person name="Nagy L.G."/>
            <person name="Riley R."/>
            <person name="Tritt A."/>
            <person name="Adam C."/>
            <person name="Daum C."/>
            <person name="Floudas D."/>
            <person name="Sun H."/>
            <person name="Yadav J.S."/>
            <person name="Pangilinan J."/>
            <person name="Larsson K.H."/>
            <person name="Matsuura K."/>
            <person name="Barry K."/>
            <person name="Labutti K."/>
            <person name="Kuo R."/>
            <person name="Ohm R.A."/>
            <person name="Bhattacharya S.S."/>
            <person name="Shirouzu T."/>
            <person name="Yoshinaga Y."/>
            <person name="Martin F.M."/>
            <person name="Grigoriev I.V."/>
            <person name="Hibbett D.S."/>
        </authorList>
    </citation>
    <scope>NUCLEOTIDE SEQUENCE [LARGE SCALE GENOMIC DNA]</scope>
    <source>
        <strain evidence="6 7">93-53</strain>
    </source>
</reference>
<dbReference type="InterPro" id="IPR009071">
    <property type="entry name" value="HMG_box_dom"/>
</dbReference>
<dbReference type="InterPro" id="IPR036910">
    <property type="entry name" value="HMG_box_dom_sf"/>
</dbReference>
<accession>A0A165BEQ9</accession>
<sequence>MSCYNSGVYYASSEDTDAHYGERDDYVRHDREGSVSGSESNYGHYLQGYKDENDTEDPNMALIAQTLNADGTPKRPMNAFMIFARKRRPEISAANQMMRTGDVSKILSREWNTMDMSQKKFYLDQAKKLKDNFNIKYPDYVYRRRPNNSRKKRKLEPGQEASPGLPSGVDREDTSLEDISSVDLDDSGIDASPVGYQYGFERAASSSAAYAGGNDFAASPPSSNYSDQLRSLSQSRFEEQASPTAYSRSAAAPQSGYTEGVVSAQKLASSADASGHGQYMGSLQHGRPIASLVEDAGHSIWDYSRPGDRGQGRMSWPLLPALDTNLAQRSGDRNIVATQKPEPYSSPLDQRSWPSSTSATASNGSGSSATRLSNAAFPTLTSPFVPNESPSARTLSPLGQQSPLNGDYFPSSYMQMSRGMSLSSRLGGADDPRGFTHSNILPPPVSSSYAGGGELPSQWQSPYRTPPSQPLSGYHPLTSLPIQTTSSAETSPSTAGAVVTPGAQTGFWEKRRFD</sequence>
<feature type="compositionally biased region" description="Low complexity" evidence="4">
    <location>
        <begin position="484"/>
        <end position="497"/>
    </location>
</feature>
<dbReference type="Proteomes" id="UP000076871">
    <property type="component" value="Unassembled WGS sequence"/>
</dbReference>
<dbReference type="InterPro" id="IPR050140">
    <property type="entry name" value="SRY-related_HMG-box_TF-like"/>
</dbReference>
<feature type="DNA-binding region" description="HMG box" evidence="3">
    <location>
        <begin position="73"/>
        <end position="141"/>
    </location>
</feature>
<keyword evidence="2" id="KW-0804">Transcription</keyword>
<dbReference type="GO" id="GO:0005634">
    <property type="term" value="C:nucleus"/>
    <property type="evidence" value="ECO:0007669"/>
    <property type="project" value="UniProtKB-UniRule"/>
</dbReference>
<dbReference type="PANTHER" id="PTHR10270:SF161">
    <property type="entry name" value="SEX-DETERMINING REGION Y PROTEIN"/>
    <property type="match status" value="1"/>
</dbReference>
<dbReference type="STRING" id="1314785.A0A165BEQ9"/>
<evidence type="ECO:0000313" key="7">
    <source>
        <dbReference type="Proteomes" id="UP000076871"/>
    </source>
</evidence>
<feature type="compositionally biased region" description="Polar residues" evidence="4">
    <location>
        <begin position="220"/>
        <end position="247"/>
    </location>
</feature>
<feature type="region of interest" description="Disordered" evidence="4">
    <location>
        <begin position="142"/>
        <end position="172"/>
    </location>
</feature>
<feature type="compositionally biased region" description="Polar residues" evidence="4">
    <location>
        <begin position="379"/>
        <end position="404"/>
    </location>
</feature>
<evidence type="ECO:0000256" key="4">
    <source>
        <dbReference type="SAM" id="MobiDB-lite"/>
    </source>
</evidence>
<dbReference type="RefSeq" id="XP_040758634.1">
    <property type="nucleotide sequence ID" value="XM_040902795.1"/>
</dbReference>
<feature type="region of interest" description="Disordered" evidence="4">
    <location>
        <begin position="336"/>
        <end position="407"/>
    </location>
</feature>